<dbReference type="InterPro" id="IPR042277">
    <property type="entry name" value="IST1-like"/>
</dbReference>
<keyword evidence="4" id="KW-1185">Reference proteome</keyword>
<dbReference type="EMBL" id="LEKV01004259">
    <property type="protein sequence ID" value="KVH96653.1"/>
    <property type="molecule type" value="Genomic_DNA"/>
</dbReference>
<organism evidence="3 4">
    <name type="scientific">Cynara cardunculus var. scolymus</name>
    <name type="common">Globe artichoke</name>
    <name type="synonym">Cynara scolymus</name>
    <dbReference type="NCBI Taxonomy" id="59895"/>
    <lineage>
        <taxon>Eukaryota</taxon>
        <taxon>Viridiplantae</taxon>
        <taxon>Streptophyta</taxon>
        <taxon>Embryophyta</taxon>
        <taxon>Tracheophyta</taxon>
        <taxon>Spermatophyta</taxon>
        <taxon>Magnoliopsida</taxon>
        <taxon>eudicotyledons</taxon>
        <taxon>Gunneridae</taxon>
        <taxon>Pentapetalae</taxon>
        <taxon>asterids</taxon>
        <taxon>campanulids</taxon>
        <taxon>Asterales</taxon>
        <taxon>Asteraceae</taxon>
        <taxon>Carduoideae</taxon>
        <taxon>Cardueae</taxon>
        <taxon>Carduinae</taxon>
        <taxon>Cynara</taxon>
    </lineage>
</organism>
<reference evidence="3 4" key="1">
    <citation type="journal article" date="2016" name="Sci. Rep.">
        <title>The genome sequence of the outbreeding globe artichoke constructed de novo incorporating a phase-aware low-pass sequencing strategy of F1 progeny.</title>
        <authorList>
            <person name="Scaglione D."/>
            <person name="Reyes-Chin-Wo S."/>
            <person name="Acquadro A."/>
            <person name="Froenicke L."/>
            <person name="Portis E."/>
            <person name="Beitel C."/>
            <person name="Tirone M."/>
            <person name="Mauro R."/>
            <person name="Lo Monaco A."/>
            <person name="Mauromicale G."/>
            <person name="Faccioli P."/>
            <person name="Cattivelli L."/>
            <person name="Rieseberg L."/>
            <person name="Michelmore R."/>
            <person name="Lanteri S."/>
        </authorList>
    </citation>
    <scope>NUCLEOTIDE SEQUENCE [LARGE SCALE GENOMIC DNA]</scope>
    <source>
        <strain evidence="3">2C</strain>
    </source>
</reference>
<evidence type="ECO:0000256" key="1">
    <source>
        <dbReference type="ARBA" id="ARBA00005536"/>
    </source>
</evidence>
<protein>
    <submittedName>
        <fullName evidence="3">Uncharacterized protein</fullName>
    </submittedName>
</protein>
<dbReference type="GO" id="GO:0015031">
    <property type="term" value="P:protein transport"/>
    <property type="evidence" value="ECO:0007669"/>
    <property type="project" value="InterPro"/>
</dbReference>
<dbReference type="Proteomes" id="UP000243975">
    <property type="component" value="Unassembled WGS sequence"/>
</dbReference>
<dbReference type="STRING" id="59895.A0A103XTL3"/>
<sequence>DCPNDINEAISSLIFASARCGNLPELIQIRKLFSERYGERFETTALELLPGNLVNFQIIENLSITNVPNEAKYKLLEEITTSVQQTGPLALEFASEVHQQVYLQLQATNRNANQAIPATGNRFDFDHSGVDTDPSMTDPDDTDSSSENSTVNVPEEIVYLDDIVEFQSPLNSGKNEIDQRVFVFRSSAKTYEFNDFSIERSEHLRDGTEVTRRSTERPISSAIGCSGYRKRSPFYQNFKRTGDMGSRRDYYPRAMSMPCMRSTKCVDDNGVMRSNSLPVEPSPPHVHPKLPDYDELAAMFMALKKEHLQNHK</sequence>
<evidence type="ECO:0000313" key="4">
    <source>
        <dbReference type="Proteomes" id="UP000243975"/>
    </source>
</evidence>
<comment type="similarity">
    <text evidence="1">Belongs to the IST1 family.</text>
</comment>
<dbReference type="OMA" id="EIAAMFK"/>
<accession>A0A103XTL3</accession>
<dbReference type="PANTHER" id="PTHR12161">
    <property type="entry name" value="IST1 FAMILY MEMBER"/>
    <property type="match status" value="1"/>
</dbReference>
<dbReference type="Gene3D" id="1.20.1260.60">
    <property type="entry name" value="Vacuolar protein sorting-associated protein Ist1"/>
    <property type="match status" value="1"/>
</dbReference>
<name>A0A103XTL3_CYNCS</name>
<dbReference type="AlphaFoldDB" id="A0A103XTL3"/>
<dbReference type="InterPro" id="IPR005061">
    <property type="entry name" value="Ist1"/>
</dbReference>
<evidence type="ECO:0000313" key="3">
    <source>
        <dbReference type="EMBL" id="KVH96653.1"/>
    </source>
</evidence>
<feature type="region of interest" description="Disordered" evidence="2">
    <location>
        <begin position="117"/>
        <end position="150"/>
    </location>
</feature>
<dbReference type="Pfam" id="PF03398">
    <property type="entry name" value="Ist1"/>
    <property type="match status" value="1"/>
</dbReference>
<gene>
    <name evidence="3" type="ORF">Ccrd_001259</name>
</gene>
<dbReference type="PANTHER" id="PTHR12161:SF44">
    <property type="entry name" value="REGULATOR OF VPS4 ACTIVITY IN THE MVB PATHWAY PROTEIN"/>
    <property type="match status" value="1"/>
</dbReference>
<feature type="non-terminal residue" evidence="3">
    <location>
        <position position="312"/>
    </location>
</feature>
<proteinExistence type="inferred from homology"/>
<dbReference type="Gramene" id="KVH96653">
    <property type="protein sequence ID" value="KVH96653"/>
    <property type="gene ID" value="Ccrd_001259"/>
</dbReference>
<comment type="caution">
    <text evidence="3">The sequence shown here is derived from an EMBL/GenBank/DDBJ whole genome shotgun (WGS) entry which is preliminary data.</text>
</comment>
<evidence type="ECO:0000256" key="2">
    <source>
        <dbReference type="SAM" id="MobiDB-lite"/>
    </source>
</evidence>